<dbReference type="GO" id="GO:0071164">
    <property type="term" value="F:RNA cap trimethylguanosine synthase activity"/>
    <property type="evidence" value="ECO:0007669"/>
    <property type="project" value="TreeGrafter"/>
</dbReference>
<evidence type="ECO:0000256" key="6">
    <source>
        <dbReference type="ARBA" id="ARBA00049075"/>
    </source>
</evidence>
<comment type="catalytic activity">
    <reaction evidence="4">
        <text>a 5'-end (N(7)-methyl 5'-triphosphoguanosine)-ribonucleoside in snoRNA + S-adenosyl-L-methionine = a 5'-end (N(2),N(7)-dimethyl 5'-triphosphoguanosine)-ribonucleoside in snoRNA + S-adenosyl-L-homocysteine + H(+)</text>
        <dbReference type="Rhea" id="RHEA:78475"/>
        <dbReference type="Rhea" id="RHEA-COMP:19086"/>
        <dbReference type="Rhea" id="RHEA-COMP:19088"/>
        <dbReference type="ChEBI" id="CHEBI:15378"/>
        <dbReference type="ChEBI" id="CHEBI:57856"/>
        <dbReference type="ChEBI" id="CHEBI:59789"/>
        <dbReference type="ChEBI" id="CHEBI:156461"/>
        <dbReference type="ChEBI" id="CHEBI:172880"/>
    </reaction>
    <physiologicalReaction direction="left-to-right" evidence="4">
        <dbReference type="Rhea" id="RHEA:78476"/>
    </physiologicalReaction>
</comment>
<keyword evidence="10" id="KW-1185">Reference proteome</keyword>
<dbReference type="EMBL" id="JANBUL010000178">
    <property type="protein sequence ID" value="KAJ2779405.1"/>
    <property type="molecule type" value="Genomic_DNA"/>
</dbReference>
<protein>
    <recommendedName>
        <fullName evidence="1">Trimethylguanosine synthase</fullName>
    </recommendedName>
    <alternativeName>
        <fullName evidence="7">Cap-specific guanine-N(2) methyltransferase</fullName>
    </alternativeName>
</protein>
<dbReference type="Gene3D" id="3.40.50.150">
    <property type="entry name" value="Vaccinia Virus protein VP39"/>
    <property type="match status" value="1"/>
</dbReference>
<dbReference type="InterPro" id="IPR019012">
    <property type="entry name" value="RNA_cap_Gua-N2-MeTrfase"/>
</dbReference>
<feature type="region of interest" description="Disordered" evidence="8">
    <location>
        <begin position="1"/>
        <end position="27"/>
    </location>
</feature>
<evidence type="ECO:0000256" key="3">
    <source>
        <dbReference type="ARBA" id="ARBA00047418"/>
    </source>
</evidence>
<dbReference type="Proteomes" id="UP001140217">
    <property type="component" value="Unassembled WGS sequence"/>
</dbReference>
<dbReference type="GO" id="GO:0005634">
    <property type="term" value="C:nucleus"/>
    <property type="evidence" value="ECO:0007669"/>
    <property type="project" value="TreeGrafter"/>
</dbReference>
<reference evidence="9" key="1">
    <citation type="submission" date="2022-07" db="EMBL/GenBank/DDBJ databases">
        <title>Phylogenomic reconstructions and comparative analyses of Kickxellomycotina fungi.</title>
        <authorList>
            <person name="Reynolds N.K."/>
            <person name="Stajich J.E."/>
            <person name="Barry K."/>
            <person name="Grigoriev I.V."/>
            <person name="Crous P."/>
            <person name="Smith M.E."/>
        </authorList>
    </citation>
    <scope>NUCLEOTIDE SEQUENCE</scope>
    <source>
        <strain evidence="9">NBRC 105414</strain>
    </source>
</reference>
<dbReference type="PANTHER" id="PTHR14741:SF32">
    <property type="entry name" value="TRIMETHYLGUANOSINE SYNTHASE"/>
    <property type="match status" value="1"/>
</dbReference>
<dbReference type="PANTHER" id="PTHR14741">
    <property type="entry name" value="S-ADENOSYLMETHIONINE-DEPENDENT METHYLTRANSFERASE RELATED"/>
    <property type="match status" value="1"/>
</dbReference>
<organism evidence="9 10">
    <name type="scientific">Coemansia javaensis</name>
    <dbReference type="NCBI Taxonomy" id="2761396"/>
    <lineage>
        <taxon>Eukaryota</taxon>
        <taxon>Fungi</taxon>
        <taxon>Fungi incertae sedis</taxon>
        <taxon>Zoopagomycota</taxon>
        <taxon>Kickxellomycotina</taxon>
        <taxon>Kickxellomycetes</taxon>
        <taxon>Kickxellales</taxon>
        <taxon>Kickxellaceae</taxon>
        <taxon>Coemansia</taxon>
    </lineage>
</organism>
<evidence type="ECO:0000256" key="2">
    <source>
        <dbReference type="ARBA" id="ARBA00025783"/>
    </source>
</evidence>
<comment type="similarity">
    <text evidence="2">Belongs to the methyltransferase superfamily. Trimethylguanosine synthase family.</text>
</comment>
<evidence type="ECO:0000313" key="10">
    <source>
        <dbReference type="Proteomes" id="UP001140217"/>
    </source>
</evidence>
<evidence type="ECO:0000256" key="7">
    <source>
        <dbReference type="ARBA" id="ARBA00049790"/>
    </source>
</evidence>
<evidence type="ECO:0000256" key="1">
    <source>
        <dbReference type="ARBA" id="ARBA00018517"/>
    </source>
</evidence>
<evidence type="ECO:0000313" key="9">
    <source>
        <dbReference type="EMBL" id="KAJ2779405.1"/>
    </source>
</evidence>
<name>A0A9W8LFF7_9FUNG</name>
<dbReference type="CDD" id="cd02440">
    <property type="entry name" value="AdoMet_MTases"/>
    <property type="match status" value="1"/>
</dbReference>
<comment type="catalytic activity">
    <reaction evidence="5">
        <text>a 5'-end (N(2),N(7)-dimethyl 5'-triphosphoguanosine)-ribonucleoside in snRNA + S-adenosyl-L-methionine = a 5'-end (N(2),N(2),N(7)-trimethyl 5'-triphosphoguanosine)-ribonucleoside in snRNA + S-adenosyl-L-homocysteine + H(+)</text>
        <dbReference type="Rhea" id="RHEA:78479"/>
        <dbReference type="Rhea" id="RHEA-COMP:19087"/>
        <dbReference type="Rhea" id="RHEA-COMP:19089"/>
        <dbReference type="ChEBI" id="CHEBI:15378"/>
        <dbReference type="ChEBI" id="CHEBI:57856"/>
        <dbReference type="ChEBI" id="CHEBI:59789"/>
        <dbReference type="ChEBI" id="CHEBI:167623"/>
        <dbReference type="ChEBI" id="CHEBI:172880"/>
    </reaction>
    <physiologicalReaction direction="left-to-right" evidence="5">
        <dbReference type="Rhea" id="RHEA:78480"/>
    </physiologicalReaction>
</comment>
<dbReference type="AlphaFoldDB" id="A0A9W8LFF7"/>
<dbReference type="Pfam" id="PF09445">
    <property type="entry name" value="Methyltransf_15"/>
    <property type="match status" value="1"/>
</dbReference>
<feature type="compositionally biased region" description="Basic residues" evidence="8">
    <location>
        <begin position="1"/>
        <end position="13"/>
    </location>
</feature>
<comment type="caution">
    <text evidence="9">The sequence shown here is derived from an EMBL/GenBank/DDBJ whole genome shotgun (WGS) entry which is preliminary data.</text>
</comment>
<comment type="catalytic activity">
    <reaction evidence="6">
        <text>a 5'-end (N(7)-methyl 5'-triphosphoguanosine)-ribonucleoside in snRNA + S-adenosyl-L-methionine = a 5'-end (N(2),N(7)-dimethyl 5'-triphosphoguanosine)-ribonucleoside in snRNA + S-adenosyl-L-homocysteine + H(+)</text>
        <dbReference type="Rhea" id="RHEA:78471"/>
        <dbReference type="Rhea" id="RHEA-COMP:19085"/>
        <dbReference type="Rhea" id="RHEA-COMP:19087"/>
        <dbReference type="ChEBI" id="CHEBI:15378"/>
        <dbReference type="ChEBI" id="CHEBI:57856"/>
        <dbReference type="ChEBI" id="CHEBI:59789"/>
        <dbReference type="ChEBI" id="CHEBI:156461"/>
        <dbReference type="ChEBI" id="CHEBI:172880"/>
    </reaction>
    <physiologicalReaction direction="left-to-right" evidence="6">
        <dbReference type="Rhea" id="RHEA:78472"/>
    </physiologicalReaction>
</comment>
<evidence type="ECO:0000256" key="8">
    <source>
        <dbReference type="SAM" id="MobiDB-lite"/>
    </source>
</evidence>
<dbReference type="OrthoDB" id="194443at2759"/>
<dbReference type="InterPro" id="IPR029063">
    <property type="entry name" value="SAM-dependent_MTases_sf"/>
</dbReference>
<accession>A0A9W8LFF7</accession>
<dbReference type="SUPFAM" id="SSF53335">
    <property type="entry name" value="S-adenosyl-L-methionine-dependent methyltransferases"/>
    <property type="match status" value="1"/>
</dbReference>
<evidence type="ECO:0000256" key="4">
    <source>
        <dbReference type="ARBA" id="ARBA00048740"/>
    </source>
</evidence>
<proteinExistence type="inferred from homology"/>
<sequence length="267" mass="29594">MGGKKKAGKRRKPKGQEDSDTFTTPDGRVLPASVQKYWQWRHHLFWRFDEGIEMDEEGWYSVTPESIAEHTAMRVAQLYGAGAGAGAGDGAEPGYGRLCVVEAFCGVGGNAIKFASWCEHVVAIDVDARRLAMARHNAQIYGVADRIEFVLGDFYALAPMLRADVVFMSPPWGGPQYTDADVFDLDALPFHTAREWLDRARLVAPNVAYFLPRSCDPHQLAALWPEAPCDVELNYTNGFLKAITAYYGDLALVGRSEPRVLAEPDRP</sequence>
<gene>
    <name evidence="9" type="primary">TGS1</name>
    <name evidence="9" type="ORF">H4R18_004025</name>
</gene>
<evidence type="ECO:0000256" key="5">
    <source>
        <dbReference type="ARBA" id="ARBA00048763"/>
    </source>
</evidence>
<comment type="catalytic activity">
    <reaction evidence="3">
        <text>a 5'-end (N(2),N(7)-dimethyl 5'-triphosphoguanosine)-ribonucleoside in snoRNA + S-adenosyl-L-methionine = a 5'-end (N(2),N(2),N(7)-trimethyl 5'-triphosphoguanosine)-ribonucleoside in snoRNA + S-adenosyl-L-homocysteine + H(+)</text>
        <dbReference type="Rhea" id="RHEA:78507"/>
        <dbReference type="Rhea" id="RHEA-COMP:19088"/>
        <dbReference type="Rhea" id="RHEA-COMP:19090"/>
        <dbReference type="ChEBI" id="CHEBI:15378"/>
        <dbReference type="ChEBI" id="CHEBI:57856"/>
        <dbReference type="ChEBI" id="CHEBI:59789"/>
        <dbReference type="ChEBI" id="CHEBI:167623"/>
        <dbReference type="ChEBI" id="CHEBI:172880"/>
    </reaction>
    <physiologicalReaction direction="left-to-right" evidence="3">
        <dbReference type="Rhea" id="RHEA:78508"/>
    </physiologicalReaction>
</comment>